<dbReference type="Gene3D" id="3.20.20.370">
    <property type="entry name" value="Glycoside hydrolase/deacetylase"/>
    <property type="match status" value="1"/>
</dbReference>
<name>A0A1J5U507_9ZZZZ</name>
<dbReference type="CDD" id="cd10917">
    <property type="entry name" value="CE4_NodB_like_6s_7s"/>
    <property type="match status" value="1"/>
</dbReference>
<dbReference type="GO" id="GO:0016810">
    <property type="term" value="F:hydrolase activity, acting on carbon-nitrogen (but not peptide) bonds"/>
    <property type="evidence" value="ECO:0007669"/>
    <property type="project" value="InterPro"/>
</dbReference>
<comment type="caution">
    <text evidence="3">The sequence shown here is derived from an EMBL/GenBank/DDBJ whole genome shotgun (WGS) entry which is preliminary data.</text>
</comment>
<keyword evidence="1" id="KW-1133">Transmembrane helix</keyword>
<feature type="domain" description="NodB homology" evidence="2">
    <location>
        <begin position="77"/>
        <end position="263"/>
    </location>
</feature>
<dbReference type="InterPro" id="IPR011330">
    <property type="entry name" value="Glyco_hydro/deAcase_b/a-brl"/>
</dbReference>
<keyword evidence="3" id="KW-0378">Hydrolase</keyword>
<evidence type="ECO:0000259" key="2">
    <source>
        <dbReference type="PROSITE" id="PS51677"/>
    </source>
</evidence>
<keyword evidence="1" id="KW-0472">Membrane</keyword>
<proteinExistence type="predicted"/>
<evidence type="ECO:0000256" key="1">
    <source>
        <dbReference type="SAM" id="Phobius"/>
    </source>
</evidence>
<dbReference type="PROSITE" id="PS51677">
    <property type="entry name" value="NODB"/>
    <property type="match status" value="1"/>
</dbReference>
<dbReference type="PANTHER" id="PTHR10587:SF137">
    <property type="entry name" value="4-DEOXY-4-FORMAMIDO-L-ARABINOSE-PHOSPHOUNDECAPRENOL DEFORMYLASE ARND-RELATED"/>
    <property type="match status" value="1"/>
</dbReference>
<dbReference type="InterPro" id="IPR002509">
    <property type="entry name" value="NODB_dom"/>
</dbReference>
<organism evidence="3">
    <name type="scientific">mine drainage metagenome</name>
    <dbReference type="NCBI Taxonomy" id="410659"/>
    <lineage>
        <taxon>unclassified sequences</taxon>
        <taxon>metagenomes</taxon>
        <taxon>ecological metagenomes</taxon>
    </lineage>
</organism>
<evidence type="ECO:0000313" key="3">
    <source>
        <dbReference type="EMBL" id="OIR19366.1"/>
    </source>
</evidence>
<accession>A0A1J5U507</accession>
<dbReference type="InterPro" id="IPR050248">
    <property type="entry name" value="Polysacc_deacetylase_ArnD"/>
</dbReference>
<dbReference type="EC" id="3.5.1.104" evidence="3"/>
<sequence length="270" mass="29916">MMFFPCHNWKPALAIRISIFIFAGGLFVILLQSAWWKWVLGIIFLDHMFLTVTGLIPRSSLLGPNITCLPPSAAERGEVAITIDDGPDPEVTPLVLDILDRHQAKATFFCIGKLALQHPELCREIVRRGHAIENHSFSHHWHFSLLGPWRIHREVHGAQVALSSICGTAPRFFRATAGLRNPGLEPVLAHCGLRLCSWSRRGFDTRVNDADMVLHRLTQGLKGGDILLLHDGSAARSADGKPVILDVLPRLLDRLAEANLHSVTLQSAIP</sequence>
<gene>
    <name evidence="3" type="primary">pgdA_1</name>
    <name evidence="3" type="ORF">GALL_02460</name>
</gene>
<feature type="transmembrane region" description="Helical" evidence="1">
    <location>
        <begin position="12"/>
        <end position="32"/>
    </location>
</feature>
<reference evidence="3" key="1">
    <citation type="submission" date="2016-10" db="EMBL/GenBank/DDBJ databases">
        <title>Sequence of Gallionella enrichment culture.</title>
        <authorList>
            <person name="Poehlein A."/>
            <person name="Muehling M."/>
            <person name="Daniel R."/>
        </authorList>
    </citation>
    <scope>NUCLEOTIDE SEQUENCE</scope>
</reference>
<dbReference type="Pfam" id="PF01522">
    <property type="entry name" value="Polysacc_deac_1"/>
    <property type="match status" value="1"/>
</dbReference>
<dbReference type="AlphaFoldDB" id="A0A1J5U507"/>
<dbReference type="GO" id="GO:0005975">
    <property type="term" value="P:carbohydrate metabolic process"/>
    <property type="evidence" value="ECO:0007669"/>
    <property type="project" value="InterPro"/>
</dbReference>
<protein>
    <submittedName>
        <fullName evidence="3">Peptidoglycan-N-acetylglucosamine deacetylase</fullName>
        <ecNumber evidence="3">3.5.1.104</ecNumber>
    </submittedName>
</protein>
<dbReference type="SUPFAM" id="SSF88713">
    <property type="entry name" value="Glycoside hydrolase/deacetylase"/>
    <property type="match status" value="1"/>
</dbReference>
<keyword evidence="1" id="KW-0812">Transmembrane</keyword>
<dbReference type="EMBL" id="MLJW01000001">
    <property type="protein sequence ID" value="OIR19366.1"/>
    <property type="molecule type" value="Genomic_DNA"/>
</dbReference>
<dbReference type="PANTHER" id="PTHR10587">
    <property type="entry name" value="GLYCOSYL TRANSFERASE-RELATED"/>
    <property type="match status" value="1"/>
</dbReference>